<evidence type="ECO:0000313" key="2">
    <source>
        <dbReference type="Proteomes" id="UP001159363"/>
    </source>
</evidence>
<reference evidence="1 2" key="1">
    <citation type="submission" date="2023-02" db="EMBL/GenBank/DDBJ databases">
        <title>LHISI_Scaffold_Assembly.</title>
        <authorList>
            <person name="Stuart O.P."/>
            <person name="Cleave R."/>
            <person name="Magrath M.J.L."/>
            <person name="Mikheyev A.S."/>
        </authorList>
    </citation>
    <scope>NUCLEOTIDE SEQUENCE [LARGE SCALE GENOMIC DNA]</scope>
    <source>
        <strain evidence="1">Daus_M_001</strain>
        <tissue evidence="1">Leg muscle</tissue>
    </source>
</reference>
<dbReference type="EMBL" id="JARBHB010000016">
    <property type="protein sequence ID" value="KAJ8867002.1"/>
    <property type="molecule type" value="Genomic_DNA"/>
</dbReference>
<name>A0ABQ9G4K9_9NEOP</name>
<sequence>MAKWGFALERHEVLEVVGECIQKNSSFPSRFKNNRPGLEWFRGLCECQKLSLQKLVSSEKTRQIATSNSFIIYGSCDAFEKEVMKLVPGKGQKTHRVVDGNMHENTTAMVCVSANGEALPLLIIFWREKLILLEG</sequence>
<evidence type="ECO:0008006" key="3">
    <source>
        <dbReference type="Google" id="ProtNLM"/>
    </source>
</evidence>
<evidence type="ECO:0000313" key="1">
    <source>
        <dbReference type="EMBL" id="KAJ8867002.1"/>
    </source>
</evidence>
<proteinExistence type="predicted"/>
<accession>A0ABQ9G4K9</accession>
<organism evidence="1 2">
    <name type="scientific">Dryococelus australis</name>
    <dbReference type="NCBI Taxonomy" id="614101"/>
    <lineage>
        <taxon>Eukaryota</taxon>
        <taxon>Metazoa</taxon>
        <taxon>Ecdysozoa</taxon>
        <taxon>Arthropoda</taxon>
        <taxon>Hexapoda</taxon>
        <taxon>Insecta</taxon>
        <taxon>Pterygota</taxon>
        <taxon>Neoptera</taxon>
        <taxon>Polyneoptera</taxon>
        <taxon>Phasmatodea</taxon>
        <taxon>Verophasmatodea</taxon>
        <taxon>Anareolatae</taxon>
        <taxon>Phasmatidae</taxon>
        <taxon>Eurycanthinae</taxon>
        <taxon>Dryococelus</taxon>
    </lineage>
</organism>
<keyword evidence="2" id="KW-1185">Reference proteome</keyword>
<dbReference type="Proteomes" id="UP001159363">
    <property type="component" value="Chromosome 15"/>
</dbReference>
<protein>
    <recommendedName>
        <fullName evidence="3">Transposase</fullName>
    </recommendedName>
</protein>
<gene>
    <name evidence="1" type="ORF">PR048_032864</name>
</gene>
<comment type="caution">
    <text evidence="1">The sequence shown here is derived from an EMBL/GenBank/DDBJ whole genome shotgun (WGS) entry which is preliminary data.</text>
</comment>